<name>A0A9P3T7L4_KLUIN</name>
<dbReference type="GO" id="GO:0051015">
    <property type="term" value="F:actin filament binding"/>
    <property type="evidence" value="ECO:0007669"/>
    <property type="project" value="TreeGrafter"/>
</dbReference>
<evidence type="ECO:0000313" key="1">
    <source>
        <dbReference type="EMBL" id="HAT3582095.1"/>
    </source>
</evidence>
<organism evidence="1 2">
    <name type="scientific">Kluyvera intermedia</name>
    <name type="common">Enterobacter intermedius</name>
    <dbReference type="NCBI Taxonomy" id="61648"/>
    <lineage>
        <taxon>Bacteria</taxon>
        <taxon>Pseudomonadati</taxon>
        <taxon>Pseudomonadota</taxon>
        <taxon>Gammaproteobacteria</taxon>
        <taxon>Enterobacterales</taxon>
        <taxon>Enterobacteriaceae</taxon>
        <taxon>Kluyvera</taxon>
    </lineage>
</organism>
<dbReference type="EMBL" id="DACSUM010000017">
    <property type="protein sequence ID" value="HAT3582095.1"/>
    <property type="molecule type" value="Genomic_DNA"/>
</dbReference>
<reference evidence="1" key="1">
    <citation type="journal article" date="2018" name="Genome Biol.">
        <title>SKESA: strategic k-mer extension for scrupulous assemblies.</title>
        <authorList>
            <person name="Souvorov A."/>
            <person name="Agarwala R."/>
            <person name="Lipman D.J."/>
        </authorList>
    </citation>
    <scope>NUCLEOTIDE SEQUENCE</scope>
    <source>
        <strain evidence="1">CAVp300</strain>
    </source>
</reference>
<dbReference type="PANTHER" id="PTHR12928:SF0">
    <property type="entry name" value="FSHD REGION GENE 1"/>
    <property type="match status" value="1"/>
</dbReference>
<dbReference type="Pfam" id="PF06229">
    <property type="entry name" value="FRG1"/>
    <property type="match status" value="1"/>
</dbReference>
<dbReference type="Proteomes" id="UP000867740">
    <property type="component" value="Unassembled WGS sequence"/>
</dbReference>
<gene>
    <name evidence="1" type="ORF">I8531_002401</name>
</gene>
<sequence>MMSTEPIKIALKKSSGHYVTVDSGANLLAATSSTCGNNEIFQLVYQQDMIFALQAFNGKYVTIKPGESNLLAAISDTVGENENFEMFNWHSDEQIVLLAANKMYVDIKAAGAILQANSLNPTDDDIFEIIPLDQSGNPLPLNEPDTLTEQPSVHVLKAASAGSPPSVFTVCFSGTACTRDEGEVSRPGSDKNIYCPNTGYIPVRIHKEISGSLRAVTPSISVRGVGENDWAVPRNDSEPLVFNGPLDADSSLLNYVKSYSGGNQYSYVTQLDGWSAPALALHGANIACKSGKQQFNFIGHSRGAVECIMAAWFIYAYGSEQLKKIPINIFAIDPVPGTGQWYSMLTQLPPNVVNYVGVYAWDMCIQPGDKPFMALVPRPNGLMTGKDNTAKIYNSVLWWDRWKYIADNAQLTDPLEKGNYPQPVGYTLYAIRGRHSTVAGNYTADAKYDAANVSASVAPVPELIYKMARGYLTQWGTVFPTASAVSEEVVPLRQAINTDHRDFDTMGGGETRTSSLPYRPYVRRVSSIYGINPANSYYMDNVVGNPPYSMAYPVTNERTDAGWVKWTFL</sequence>
<reference evidence="1" key="2">
    <citation type="submission" date="2020-10" db="EMBL/GenBank/DDBJ databases">
        <authorList>
            <consortium name="NCBI Pathogen Detection Project"/>
        </authorList>
    </citation>
    <scope>NUCLEOTIDE SEQUENCE</scope>
    <source>
        <strain evidence="1">CAVp300</strain>
    </source>
</reference>
<dbReference type="InterPro" id="IPR010414">
    <property type="entry name" value="FRG1"/>
</dbReference>
<dbReference type="RefSeq" id="WP_082137108.1">
    <property type="nucleotide sequence ID" value="NZ_CABMNU010000005.1"/>
</dbReference>
<evidence type="ECO:0000313" key="2">
    <source>
        <dbReference type="Proteomes" id="UP000867740"/>
    </source>
</evidence>
<dbReference type="AlphaFoldDB" id="A0A9P3T7L4"/>
<dbReference type="InterPro" id="IPR008999">
    <property type="entry name" value="Actin-crosslinking"/>
</dbReference>
<dbReference type="SUPFAM" id="SSF50405">
    <property type="entry name" value="Actin-crosslinking proteins"/>
    <property type="match status" value="1"/>
</dbReference>
<dbReference type="CDD" id="cd00257">
    <property type="entry name" value="beta-trefoil_FSCN-like"/>
    <property type="match status" value="1"/>
</dbReference>
<protein>
    <submittedName>
        <fullName evidence="1">Tat pathway signal protein</fullName>
    </submittedName>
</protein>
<comment type="caution">
    <text evidence="1">The sequence shown here is derived from an EMBL/GenBank/DDBJ whole genome shotgun (WGS) entry which is preliminary data.</text>
</comment>
<dbReference type="PANTHER" id="PTHR12928">
    <property type="entry name" value="FRG1 PROTEIN"/>
    <property type="match status" value="1"/>
</dbReference>
<dbReference type="Gene3D" id="2.80.10.50">
    <property type="match status" value="1"/>
</dbReference>
<accession>A0A9P3T7L4</accession>
<proteinExistence type="predicted"/>